<feature type="compositionally biased region" description="Polar residues" evidence="1">
    <location>
        <begin position="227"/>
        <end position="247"/>
    </location>
</feature>
<evidence type="ECO:0000256" key="1">
    <source>
        <dbReference type="SAM" id="MobiDB-lite"/>
    </source>
</evidence>
<evidence type="ECO:0000256" key="3">
    <source>
        <dbReference type="SAM" id="SignalP"/>
    </source>
</evidence>
<keyword evidence="2" id="KW-0812">Transmembrane</keyword>
<protein>
    <recommendedName>
        <fullName evidence="6">Mid2 domain-containing protein</fullName>
    </recommendedName>
</protein>
<keyword evidence="5" id="KW-1185">Reference proteome</keyword>
<evidence type="ECO:0000256" key="2">
    <source>
        <dbReference type="SAM" id="Phobius"/>
    </source>
</evidence>
<evidence type="ECO:0008006" key="6">
    <source>
        <dbReference type="Google" id="ProtNLM"/>
    </source>
</evidence>
<feature type="transmembrane region" description="Helical" evidence="2">
    <location>
        <begin position="190"/>
        <end position="212"/>
    </location>
</feature>
<name>A0A6A4GG97_9AGAR</name>
<keyword evidence="2" id="KW-1133">Transmembrane helix</keyword>
<evidence type="ECO:0000313" key="4">
    <source>
        <dbReference type="EMBL" id="KAE9384305.1"/>
    </source>
</evidence>
<feature type="chain" id="PRO_5025386690" description="Mid2 domain-containing protein" evidence="3">
    <location>
        <begin position="22"/>
        <end position="373"/>
    </location>
</feature>
<feature type="compositionally biased region" description="Basic and acidic residues" evidence="1">
    <location>
        <begin position="337"/>
        <end position="352"/>
    </location>
</feature>
<keyword evidence="2" id="KW-0472">Membrane</keyword>
<organism evidence="4 5">
    <name type="scientific">Gymnopus androsaceus JB14</name>
    <dbReference type="NCBI Taxonomy" id="1447944"/>
    <lineage>
        <taxon>Eukaryota</taxon>
        <taxon>Fungi</taxon>
        <taxon>Dikarya</taxon>
        <taxon>Basidiomycota</taxon>
        <taxon>Agaricomycotina</taxon>
        <taxon>Agaricomycetes</taxon>
        <taxon>Agaricomycetidae</taxon>
        <taxon>Agaricales</taxon>
        <taxon>Marasmiineae</taxon>
        <taxon>Omphalotaceae</taxon>
        <taxon>Gymnopus</taxon>
    </lineage>
</organism>
<feature type="compositionally biased region" description="Basic and acidic residues" evidence="1">
    <location>
        <begin position="273"/>
        <end position="329"/>
    </location>
</feature>
<reference evidence="4" key="1">
    <citation type="journal article" date="2019" name="Environ. Microbiol.">
        <title>Fungal ecological strategies reflected in gene transcription - a case study of two litter decomposers.</title>
        <authorList>
            <person name="Barbi F."/>
            <person name="Kohler A."/>
            <person name="Barry K."/>
            <person name="Baskaran P."/>
            <person name="Daum C."/>
            <person name="Fauchery L."/>
            <person name="Ihrmark K."/>
            <person name="Kuo A."/>
            <person name="LaButti K."/>
            <person name="Lipzen A."/>
            <person name="Morin E."/>
            <person name="Grigoriev I.V."/>
            <person name="Henrissat B."/>
            <person name="Lindahl B."/>
            <person name="Martin F."/>
        </authorList>
    </citation>
    <scope>NUCLEOTIDE SEQUENCE</scope>
    <source>
        <strain evidence="4">JB14</strain>
    </source>
</reference>
<keyword evidence="3" id="KW-0732">Signal</keyword>
<dbReference type="AlphaFoldDB" id="A0A6A4GG97"/>
<evidence type="ECO:0000313" key="5">
    <source>
        <dbReference type="Proteomes" id="UP000799118"/>
    </source>
</evidence>
<feature type="region of interest" description="Disordered" evidence="1">
    <location>
        <begin position="227"/>
        <end position="373"/>
    </location>
</feature>
<dbReference type="OrthoDB" id="2962003at2759"/>
<dbReference type="EMBL" id="ML770173">
    <property type="protein sequence ID" value="KAE9384305.1"/>
    <property type="molecule type" value="Genomic_DNA"/>
</dbReference>
<gene>
    <name evidence="4" type="ORF">BT96DRAFT_982328</name>
</gene>
<feature type="signal peptide" evidence="3">
    <location>
        <begin position="1"/>
        <end position="21"/>
    </location>
</feature>
<sequence>MKSGIQSFAVLFVLFCGSITALPQASLTLYEFEPVAGTVIGTEFAVPLGTASDGSDTTFLIENIFTTSGLVLVGSSTEVSTATITASETIVVFANDWFQSNFPTSTTAGSTQLGGSVDCFFTTPESGTCLLEEVLDDGTTSTETFTGAPITKVMAISTRTLASSTTPGTTESAAPHSSANSTPSADVDHIVGGVVGGVTGFAAALVFAFLCIRRRQQRHPLRLLENNDGTVTPYQKRSLSPTVSPVAQSFLPHSRRFKRIAGRSTPRSNEQAPRAHTEETPREEMQRDETQRDEMQREETQREETQREETQREETQREETQREETQREETQEEETQREETQIGEEIRQHIDSGFRLPPSENNIIDIPPVYTEV</sequence>
<dbReference type="Proteomes" id="UP000799118">
    <property type="component" value="Unassembled WGS sequence"/>
</dbReference>
<feature type="region of interest" description="Disordered" evidence="1">
    <location>
        <begin position="161"/>
        <end position="184"/>
    </location>
</feature>
<proteinExistence type="predicted"/>
<accession>A0A6A4GG97</accession>